<accession>A0ABM8QBQ0</accession>
<evidence type="ECO:0000256" key="1">
    <source>
        <dbReference type="SAM" id="Coils"/>
    </source>
</evidence>
<reference evidence="2 3" key="1">
    <citation type="submission" date="2021-02" db="EMBL/GenBank/DDBJ databases">
        <authorList>
            <person name="Vanwijnsberghe S."/>
        </authorList>
    </citation>
    <scope>NUCLEOTIDE SEQUENCE [LARGE SCALE GENOMIC DNA]</scope>
    <source>
        <strain evidence="2 3">LMG 31837</strain>
    </source>
</reference>
<comment type="caution">
    <text evidence="2">The sequence shown here is derived from an EMBL/GenBank/DDBJ whole genome shotgun (WGS) entry which is preliminary data.</text>
</comment>
<organism evidence="2 3">
    <name type="scientific">Paraburkholderia haematera</name>
    <dbReference type="NCBI Taxonomy" id="2793077"/>
    <lineage>
        <taxon>Bacteria</taxon>
        <taxon>Pseudomonadati</taxon>
        <taxon>Pseudomonadota</taxon>
        <taxon>Betaproteobacteria</taxon>
        <taxon>Burkholderiales</taxon>
        <taxon>Burkholderiaceae</taxon>
        <taxon>Paraburkholderia</taxon>
    </lineage>
</organism>
<evidence type="ECO:0000313" key="3">
    <source>
        <dbReference type="Proteomes" id="UP000672526"/>
    </source>
</evidence>
<keyword evidence="3" id="KW-1185">Reference proteome</keyword>
<proteinExistence type="predicted"/>
<dbReference type="EMBL" id="CAJNBK010000001">
    <property type="protein sequence ID" value="CAE6688448.1"/>
    <property type="molecule type" value="Genomic_DNA"/>
</dbReference>
<gene>
    <name evidence="2" type="ORF">R69888_00102</name>
</gene>
<name>A0ABM8QBQ0_9BURK</name>
<protein>
    <submittedName>
        <fullName evidence="2">Uncharacterized protein</fullName>
    </submittedName>
</protein>
<keyword evidence="1" id="KW-0175">Coiled coil</keyword>
<dbReference type="Proteomes" id="UP000672526">
    <property type="component" value="Unassembled WGS sequence"/>
</dbReference>
<feature type="coiled-coil region" evidence="1">
    <location>
        <begin position="303"/>
        <end position="343"/>
    </location>
</feature>
<evidence type="ECO:0000313" key="2">
    <source>
        <dbReference type="EMBL" id="CAE6688448.1"/>
    </source>
</evidence>
<sequence>MGYMFTRQQLYDLVWAGPMTTQAKSLGISGVGLAKACRRSNIPVPPRGYWARLAAGQRVARTPLPRRGPGMSDHVTVGAGRPQAFQPERDEGHLCSRDADVSVREELPPTPPVHDETLDEVEARIRRALPTKFRFARTLESAHPQIARLLREDDERRDAITRNRFAWDKPRFESRFEQRRLVFLSNLFTLLGRLDAQGFARGHDGREVNAHVGDQYVKFRVEMLAVLRPRTRTASTKKESMAVEVEVARWQHGEPEEKLFWRDDEEGKLEDRLREIGVAIVLAGERQYRKSRAFSYWMNRHSFDERVDKARRARDEAQRLEREARLQTERDQITRLLEQISARQQAQQIRAYVDEVLSSPTAMATRAFDGDRNEWASWALAVASKLDPLATSTPEYGATPGFSPTL</sequence>